<evidence type="ECO:0000313" key="3">
    <source>
        <dbReference type="EMBL" id="TDZ86527.1"/>
    </source>
</evidence>
<evidence type="ECO:0000256" key="2">
    <source>
        <dbReference type="SAM" id="MobiDB-lite"/>
    </source>
</evidence>
<dbReference type="EMBL" id="PECH01000002">
    <property type="protein sequence ID" value="TDZ86527.1"/>
    <property type="molecule type" value="Genomic_DNA"/>
</dbReference>
<keyword evidence="1" id="KW-1133">Transmembrane helix</keyword>
<dbReference type="HAMAP" id="MF_00927">
    <property type="entry name" value="CwsA"/>
    <property type="match status" value="1"/>
</dbReference>
<dbReference type="OrthoDB" id="4762208at2"/>
<comment type="similarity">
    <text evidence="1">Belongs to the CwsA family.</text>
</comment>
<keyword evidence="1" id="KW-0133">Cell shape</keyword>
<dbReference type="EMBL" id="PECM01000006">
    <property type="protein sequence ID" value="TEA06035.1"/>
    <property type="molecule type" value="Genomic_DNA"/>
</dbReference>
<keyword evidence="1" id="KW-0812">Transmembrane</keyword>
<accession>A0A4R8S7U0</accession>
<dbReference type="Proteomes" id="UP000295685">
    <property type="component" value="Unassembled WGS sequence"/>
</dbReference>
<dbReference type="AlphaFoldDB" id="A0A4R8S7U0"/>
<comment type="function">
    <text evidence="1">Required for regulated cell division, cell wall synthesis and the maintenance of cell shape.</text>
</comment>
<keyword evidence="1" id="KW-0131">Cell cycle</keyword>
<name>A0A4R8S7U0_9MYCO</name>
<evidence type="ECO:0000313" key="5">
    <source>
        <dbReference type="EMBL" id="TEA06035.1"/>
    </source>
</evidence>
<protein>
    <recommendedName>
        <fullName evidence="1">Cell wall synthesis protein CwsA</fullName>
    </recommendedName>
    <alternativeName>
        <fullName evidence="1">Cell wall synthesis and cell shape protein A</fullName>
    </alternativeName>
</protein>
<dbReference type="GO" id="GO:0051301">
    <property type="term" value="P:cell division"/>
    <property type="evidence" value="ECO:0007669"/>
    <property type="project" value="UniProtKB-UniRule"/>
</dbReference>
<dbReference type="EMBL" id="PECK01000009">
    <property type="protein sequence ID" value="TDZ91723.1"/>
    <property type="molecule type" value="Genomic_DNA"/>
</dbReference>
<keyword evidence="1" id="KW-0132">Cell division</keyword>
<proteinExistence type="inferred from homology"/>
<comment type="caution">
    <text evidence="3">The sequence shown here is derived from an EMBL/GenBank/DDBJ whole genome shotgun (WGS) entry which is preliminary data.</text>
</comment>
<dbReference type="Pfam" id="PF10814">
    <property type="entry name" value="CwsA"/>
    <property type="match status" value="1"/>
</dbReference>
<organism evidence="3 7">
    <name type="scientific">Mycobacteroides salmoniphilum</name>
    <dbReference type="NCBI Taxonomy" id="404941"/>
    <lineage>
        <taxon>Bacteria</taxon>
        <taxon>Bacillati</taxon>
        <taxon>Actinomycetota</taxon>
        <taxon>Actinomycetes</taxon>
        <taxon>Mycobacteriales</taxon>
        <taxon>Mycobacteriaceae</taxon>
        <taxon>Mycobacteroides</taxon>
    </lineage>
</organism>
<dbReference type="Proteomes" id="UP000295117">
    <property type="component" value="Unassembled WGS sequence"/>
</dbReference>
<reference evidence="6 7" key="1">
    <citation type="journal article" date="2019" name="Sci. Rep.">
        <title>Extended insight into the Mycobacterium chelonae-abscessus complex through whole genome sequencing of Mycobacterium salmoniphilum outbreak and Mycobacterium salmoniphilum-like strains.</title>
        <authorList>
            <person name="Behra P.R.K."/>
            <person name="Das S."/>
            <person name="Pettersson B.M.F."/>
            <person name="Shirreff L."/>
            <person name="DuCote T."/>
            <person name="Jacobsson K.G."/>
            <person name="Ennis D.G."/>
            <person name="Kirsebom L.A."/>
        </authorList>
    </citation>
    <scope>NUCLEOTIDE SEQUENCE [LARGE SCALE GENOMIC DNA]</scope>
    <source>
        <strain evidence="5 6">CCUG 60883</strain>
        <strain evidence="4 8">CCUG 60885</strain>
        <strain evidence="3 7">DE 4585</strain>
    </source>
</reference>
<feature type="region of interest" description="Disordered" evidence="2">
    <location>
        <begin position="117"/>
        <end position="136"/>
    </location>
</feature>
<evidence type="ECO:0000313" key="8">
    <source>
        <dbReference type="Proteomes" id="UP000295685"/>
    </source>
</evidence>
<keyword evidence="1" id="KW-0472">Membrane</keyword>
<gene>
    <name evidence="3" type="primary">cwsA_1</name>
    <name evidence="1" type="synonym">cwsA</name>
    <name evidence="4" type="synonym">cwsA_2</name>
    <name evidence="5" type="ORF">CCUG60883_01504</name>
    <name evidence="4" type="ORF">CCUG60885_04356</name>
    <name evidence="3" type="ORF">DE4585_00542</name>
</gene>
<evidence type="ECO:0000313" key="6">
    <source>
        <dbReference type="Proteomes" id="UP000294844"/>
    </source>
</evidence>
<feature type="transmembrane region" description="Helical" evidence="1">
    <location>
        <begin position="93"/>
        <end position="113"/>
    </location>
</feature>
<evidence type="ECO:0000256" key="1">
    <source>
        <dbReference type="HAMAP-Rule" id="MF_00927"/>
    </source>
</evidence>
<keyword evidence="1" id="KW-1003">Cell membrane</keyword>
<dbReference type="RefSeq" id="WP_078362633.1">
    <property type="nucleotide sequence ID" value="NZ_PECG01000001.1"/>
</dbReference>
<dbReference type="GO" id="GO:0042546">
    <property type="term" value="P:cell wall biogenesis"/>
    <property type="evidence" value="ECO:0007669"/>
    <property type="project" value="UniProtKB-UniRule"/>
</dbReference>
<keyword evidence="6" id="KW-1185">Reference proteome</keyword>
<sequence>MSLLTKNAEPAVKLTSGERLVRGLKEAALAPIDVSRGTAGLGFGLAKSATSVAGRLLRRGKAVSSEVQDAVADVVDALPEVASAARKRKLPRALTGLAVVGLLGAGAVAFSVLRRSGQPEPSTLAPSVDPQPQPYG</sequence>
<dbReference type="GO" id="GO:0008360">
    <property type="term" value="P:regulation of cell shape"/>
    <property type="evidence" value="ECO:0007669"/>
    <property type="project" value="UniProtKB-UniRule"/>
</dbReference>
<comment type="subcellular location">
    <subcellularLocation>
        <location evidence="1">Cell membrane</location>
        <topology evidence="1">Single-pass membrane protein</topology>
    </subcellularLocation>
    <text evidence="1">Localizes to poles and midcell sites.</text>
</comment>
<dbReference type="InterPro" id="IPR024245">
    <property type="entry name" value="CwsA"/>
</dbReference>
<evidence type="ECO:0000313" key="7">
    <source>
        <dbReference type="Proteomes" id="UP000295117"/>
    </source>
</evidence>
<dbReference type="Proteomes" id="UP000294844">
    <property type="component" value="Unassembled WGS sequence"/>
</dbReference>
<evidence type="ECO:0000313" key="4">
    <source>
        <dbReference type="EMBL" id="TDZ91723.1"/>
    </source>
</evidence>
<dbReference type="GO" id="GO:0005886">
    <property type="term" value="C:plasma membrane"/>
    <property type="evidence" value="ECO:0007669"/>
    <property type="project" value="UniProtKB-SubCell"/>
</dbReference>